<sequence>MQISKKVFRYALHGGWGIAHLLQFVTKRRRGFKSFQILCYVIKERSFRFFASAAKTNHYSVKFKLWNIQKWIITGSSTMGILWKKYFHGFIENFHFFTVAQL</sequence>
<proteinExistence type="predicted"/>
<accession>A0A8D8GX52</accession>
<reference evidence="1" key="1">
    <citation type="submission" date="2021-05" db="EMBL/GenBank/DDBJ databases">
        <authorList>
            <person name="Alioto T."/>
            <person name="Alioto T."/>
            <person name="Gomez Garrido J."/>
        </authorList>
    </citation>
    <scope>NUCLEOTIDE SEQUENCE</scope>
</reference>
<dbReference type="EMBL" id="HBUE01186704">
    <property type="protein sequence ID" value="CAG6523095.1"/>
    <property type="molecule type" value="Transcribed_RNA"/>
</dbReference>
<name>A0A8D8GX52_CULPI</name>
<evidence type="ECO:0000313" key="1">
    <source>
        <dbReference type="EMBL" id="CAG6523095.1"/>
    </source>
</evidence>
<dbReference type="AlphaFoldDB" id="A0A8D8GX52"/>
<organism evidence="1">
    <name type="scientific">Culex pipiens</name>
    <name type="common">House mosquito</name>
    <dbReference type="NCBI Taxonomy" id="7175"/>
    <lineage>
        <taxon>Eukaryota</taxon>
        <taxon>Metazoa</taxon>
        <taxon>Ecdysozoa</taxon>
        <taxon>Arthropoda</taxon>
        <taxon>Hexapoda</taxon>
        <taxon>Insecta</taxon>
        <taxon>Pterygota</taxon>
        <taxon>Neoptera</taxon>
        <taxon>Endopterygota</taxon>
        <taxon>Diptera</taxon>
        <taxon>Nematocera</taxon>
        <taxon>Culicoidea</taxon>
        <taxon>Culicidae</taxon>
        <taxon>Culicinae</taxon>
        <taxon>Culicini</taxon>
        <taxon>Culex</taxon>
        <taxon>Culex</taxon>
    </lineage>
</organism>
<dbReference type="EMBL" id="HBUE01186705">
    <property type="protein sequence ID" value="CAG6523098.1"/>
    <property type="molecule type" value="Transcribed_RNA"/>
</dbReference>
<protein>
    <submittedName>
        <fullName evidence="1">(northern house mosquito) hypothetical protein</fullName>
    </submittedName>
</protein>
<dbReference type="EMBL" id="HBUE01292450">
    <property type="protein sequence ID" value="CAG6574739.1"/>
    <property type="molecule type" value="Transcribed_RNA"/>
</dbReference>
<dbReference type="EMBL" id="HBUE01292451">
    <property type="protein sequence ID" value="CAG6574742.1"/>
    <property type="molecule type" value="Transcribed_RNA"/>
</dbReference>